<accession>A0A8J8NJN4</accession>
<dbReference type="GO" id="GO:0000932">
    <property type="term" value="C:P-body"/>
    <property type="evidence" value="ECO:0007669"/>
    <property type="project" value="TreeGrafter"/>
</dbReference>
<sequence length="275" mass="31533">MAYLLGHLKHSNPDHKALLKLEKAAFEDAMLSTFNASESILSSLLISTAETTHNFTLELSSTFSTVICEFIYPAPPYLLANNTHQSKHLIKETQDMYEAIAKPLYIDKKPVQEIEWIYNILQCKKEIELTVFRNELFTLQLDFMYNHKDLETLYLLAIPIQRDLTCIRDLRGKHIPLLKSIKSNSYAAIQSRFNLPPSQIIAVFNYHPTYYHLHIHFAHVNMSERMGLEIGRGIGLTDAIENLKLDGAYYLKKSLSVGLGEGHELHRVYKENGVI</sequence>
<dbReference type="GO" id="GO:0000290">
    <property type="term" value="P:deadenylation-dependent decapping of nuclear-transcribed mRNA"/>
    <property type="evidence" value="ECO:0007669"/>
    <property type="project" value="InterPro"/>
</dbReference>
<dbReference type="AlphaFoldDB" id="A0A8J8NJN4"/>
<dbReference type="PANTHER" id="PTHR12978">
    <property type="entry name" value="HISTIDINE TRIAD HIT PROTEIN MEMBER"/>
    <property type="match status" value="1"/>
</dbReference>
<dbReference type="EMBL" id="RRYP01013051">
    <property type="protein sequence ID" value="TNV76732.1"/>
    <property type="molecule type" value="Genomic_DNA"/>
</dbReference>
<proteinExistence type="inferred from homology"/>
<gene>
    <name evidence="2" type="ORF">FGO68_gene13907</name>
</gene>
<dbReference type="InterPro" id="IPR008594">
    <property type="entry name" value="DcpS/DCS2"/>
</dbReference>
<dbReference type="OrthoDB" id="10264956at2759"/>
<dbReference type="PANTHER" id="PTHR12978:SF0">
    <property type="entry name" value="M7GPPPX DIPHOSPHATASE"/>
    <property type="match status" value="1"/>
</dbReference>
<dbReference type="GO" id="GO:0016787">
    <property type="term" value="F:hydrolase activity"/>
    <property type="evidence" value="ECO:0007669"/>
    <property type="project" value="InterPro"/>
</dbReference>
<dbReference type="InterPro" id="IPR011145">
    <property type="entry name" value="Scavenger_mRNA_decap_enz_N"/>
</dbReference>
<dbReference type="SUPFAM" id="SSF54197">
    <property type="entry name" value="HIT-like"/>
    <property type="match status" value="1"/>
</dbReference>
<comment type="similarity">
    <text evidence="1">Belongs to the HIT family.</text>
</comment>
<protein>
    <recommendedName>
        <fullName evidence="4">M7GpppX diphosphatase</fullName>
    </recommendedName>
</protein>
<dbReference type="Proteomes" id="UP000785679">
    <property type="component" value="Unassembled WGS sequence"/>
</dbReference>
<evidence type="ECO:0000313" key="2">
    <source>
        <dbReference type="EMBL" id="TNV76732.1"/>
    </source>
</evidence>
<evidence type="ECO:0000256" key="1">
    <source>
        <dbReference type="ARBA" id="ARBA00010208"/>
    </source>
</evidence>
<dbReference type="Gene3D" id="3.30.428.10">
    <property type="entry name" value="HIT-like"/>
    <property type="match status" value="1"/>
</dbReference>
<dbReference type="Pfam" id="PF11969">
    <property type="entry name" value="DcpS_C"/>
    <property type="match status" value="1"/>
</dbReference>
<reference evidence="2" key="1">
    <citation type="submission" date="2019-06" db="EMBL/GenBank/DDBJ databases">
        <authorList>
            <person name="Zheng W."/>
        </authorList>
    </citation>
    <scope>NUCLEOTIDE SEQUENCE</scope>
    <source>
        <strain evidence="2">QDHG01</strain>
    </source>
</reference>
<evidence type="ECO:0000313" key="3">
    <source>
        <dbReference type="Proteomes" id="UP000785679"/>
    </source>
</evidence>
<dbReference type="InterPro" id="IPR036265">
    <property type="entry name" value="HIT-like_sf"/>
</dbReference>
<keyword evidence="3" id="KW-1185">Reference proteome</keyword>
<dbReference type="Gene3D" id="3.30.200.40">
    <property type="entry name" value="Scavenger mRNA decapping enzyme, N-terminal domain"/>
    <property type="match status" value="1"/>
</dbReference>
<dbReference type="GO" id="GO:0005634">
    <property type="term" value="C:nucleus"/>
    <property type="evidence" value="ECO:0007669"/>
    <property type="project" value="TreeGrafter"/>
</dbReference>
<organism evidence="2 3">
    <name type="scientific">Halteria grandinella</name>
    <dbReference type="NCBI Taxonomy" id="5974"/>
    <lineage>
        <taxon>Eukaryota</taxon>
        <taxon>Sar</taxon>
        <taxon>Alveolata</taxon>
        <taxon>Ciliophora</taxon>
        <taxon>Intramacronucleata</taxon>
        <taxon>Spirotrichea</taxon>
        <taxon>Stichotrichia</taxon>
        <taxon>Sporadotrichida</taxon>
        <taxon>Halteriidae</taxon>
        <taxon>Halteria</taxon>
    </lineage>
</organism>
<name>A0A8J8NJN4_HALGN</name>
<comment type="caution">
    <text evidence="2">The sequence shown here is derived from an EMBL/GenBank/DDBJ whole genome shotgun (WGS) entry which is preliminary data.</text>
</comment>
<dbReference type="GO" id="GO:0000340">
    <property type="term" value="F:RNA 7-methylguanosine cap binding"/>
    <property type="evidence" value="ECO:0007669"/>
    <property type="project" value="TreeGrafter"/>
</dbReference>
<evidence type="ECO:0008006" key="4">
    <source>
        <dbReference type="Google" id="ProtNLM"/>
    </source>
</evidence>